<organism evidence="2">
    <name type="scientific">Ananas comosus var. bracteatus</name>
    <name type="common">red pineapple</name>
    <dbReference type="NCBI Taxonomy" id="296719"/>
    <lineage>
        <taxon>Eukaryota</taxon>
        <taxon>Viridiplantae</taxon>
        <taxon>Streptophyta</taxon>
        <taxon>Embryophyta</taxon>
        <taxon>Tracheophyta</taxon>
        <taxon>Spermatophyta</taxon>
        <taxon>Magnoliopsida</taxon>
        <taxon>Liliopsida</taxon>
        <taxon>Poales</taxon>
        <taxon>Bromeliaceae</taxon>
        <taxon>Bromelioideae</taxon>
        <taxon>Ananas</taxon>
    </lineage>
</organism>
<evidence type="ECO:0000313" key="2">
    <source>
        <dbReference type="EMBL" id="CAD1825804.1"/>
    </source>
</evidence>
<dbReference type="AlphaFoldDB" id="A0A6V7P578"/>
<evidence type="ECO:0000256" key="1">
    <source>
        <dbReference type="SAM" id="MobiDB-lite"/>
    </source>
</evidence>
<accession>A0A6V7P578</accession>
<feature type="compositionally biased region" description="Basic and acidic residues" evidence="1">
    <location>
        <begin position="15"/>
        <end position="36"/>
    </location>
</feature>
<feature type="region of interest" description="Disordered" evidence="1">
    <location>
        <begin position="15"/>
        <end position="46"/>
    </location>
</feature>
<name>A0A6V7P578_ANACO</name>
<proteinExistence type="predicted"/>
<feature type="region of interest" description="Disordered" evidence="1">
    <location>
        <begin position="110"/>
        <end position="134"/>
    </location>
</feature>
<gene>
    <name evidence="2" type="ORF">CB5_LOCUS9015</name>
</gene>
<feature type="compositionally biased region" description="Basic and acidic residues" evidence="1">
    <location>
        <begin position="116"/>
        <end position="134"/>
    </location>
</feature>
<evidence type="ECO:0008006" key="3">
    <source>
        <dbReference type="Google" id="ProtNLM"/>
    </source>
</evidence>
<dbReference type="EMBL" id="LR862145">
    <property type="protein sequence ID" value="CAD1825804.1"/>
    <property type="molecule type" value="Genomic_DNA"/>
</dbReference>
<protein>
    <recommendedName>
        <fullName evidence="3">DUF4283 domain-containing protein</fullName>
    </recommendedName>
</protein>
<sequence>MSKKRKEKAVEYLVEKKTRKKTVDPSLRRHSTKEMPPRCPASGGSAADLESRFQSTIRNLGNGVKETTYLRKPGSEGCFSSKKVLWADTARLALTQTVCFLPNDSLPDPGSFTPSEPRHNDKCRPEVKPRSDRHAWRKHTTLPSFKKTYKEALLTPASPPQPQPHFPLSPPLFLSHLVSFSFKGRNRLPMNIYRAMRDRRAYLSAFVSLFDDFFACQNRCHNAILVDVVPSANLGHFPQETIANGLASRFGGFPTDFHVARNSERDFVVFLPEWVPSEHLLRREVLSLGDLRLRCFLWNPYYGARHPPLSYNVWIQLCLSSWKDGHAMRMTGMVTPPTSGRISITHSQGHQNFTVAPLEQSEGDARRLAALPAPMRPGTHLKFATEDAQLSPLIAHINEINPPPLVTWKSGGRALSSSLWRMAERGANDKFFNFKPTLWWTCRFRAT</sequence>
<reference evidence="2" key="1">
    <citation type="submission" date="2020-07" db="EMBL/GenBank/DDBJ databases">
        <authorList>
            <person name="Lin J."/>
        </authorList>
    </citation>
    <scope>NUCLEOTIDE SEQUENCE</scope>
</reference>